<evidence type="ECO:0000256" key="6">
    <source>
        <dbReference type="ARBA" id="ARBA00022553"/>
    </source>
</evidence>
<keyword evidence="9" id="KW-0809">Transit peptide</keyword>
<dbReference type="SUPFAM" id="SSF56784">
    <property type="entry name" value="HAD-like"/>
    <property type="match status" value="1"/>
</dbReference>
<evidence type="ECO:0000256" key="8">
    <source>
        <dbReference type="ARBA" id="ARBA00022801"/>
    </source>
</evidence>
<organism evidence="13 14">
    <name type="scientific">Oldenlandia corymbosa var. corymbosa</name>
    <dbReference type="NCBI Taxonomy" id="529605"/>
    <lineage>
        <taxon>Eukaryota</taxon>
        <taxon>Viridiplantae</taxon>
        <taxon>Streptophyta</taxon>
        <taxon>Embryophyta</taxon>
        <taxon>Tracheophyta</taxon>
        <taxon>Spermatophyta</taxon>
        <taxon>Magnoliopsida</taxon>
        <taxon>eudicotyledons</taxon>
        <taxon>Gunneridae</taxon>
        <taxon>Pentapetalae</taxon>
        <taxon>asterids</taxon>
        <taxon>lamiids</taxon>
        <taxon>Gentianales</taxon>
        <taxon>Rubiaceae</taxon>
        <taxon>Rubioideae</taxon>
        <taxon>Spermacoceae</taxon>
        <taxon>Hedyotis-Oldenlandia complex</taxon>
        <taxon>Oldenlandia</taxon>
    </lineage>
</organism>
<evidence type="ECO:0000256" key="2">
    <source>
        <dbReference type="ARBA" id="ARBA00004229"/>
    </source>
</evidence>
<keyword evidence="8" id="KW-0378">Hydrolase</keyword>
<keyword evidence="7" id="KW-0934">Plastid</keyword>
<dbReference type="InterPro" id="IPR036412">
    <property type="entry name" value="HAD-like_sf"/>
</dbReference>
<evidence type="ECO:0000256" key="10">
    <source>
        <dbReference type="ARBA" id="ARBA00022990"/>
    </source>
</evidence>
<accession>A0AAV1DE29</accession>
<protein>
    <recommendedName>
        <fullName evidence="4">phosphoglycolate phosphatase</fullName>
        <ecNumber evidence="4">3.1.3.18</ecNumber>
    </recommendedName>
</protein>
<dbReference type="InterPro" id="IPR006349">
    <property type="entry name" value="PGP_euk"/>
</dbReference>
<dbReference type="SFLD" id="SFLDG01139">
    <property type="entry name" value="C2.A:_Pyridoxal_Phosphate_Phos"/>
    <property type="match status" value="1"/>
</dbReference>
<evidence type="ECO:0000256" key="1">
    <source>
        <dbReference type="ARBA" id="ARBA00000830"/>
    </source>
</evidence>
<dbReference type="CDD" id="cd07510">
    <property type="entry name" value="HAD_Pase_UmpH-like"/>
    <property type="match status" value="1"/>
</dbReference>
<dbReference type="GO" id="GO:0008967">
    <property type="term" value="F:phosphoglycolate phosphatase activity"/>
    <property type="evidence" value="ECO:0007669"/>
    <property type="project" value="UniProtKB-EC"/>
</dbReference>
<evidence type="ECO:0000256" key="4">
    <source>
        <dbReference type="ARBA" id="ARBA00013078"/>
    </source>
</evidence>
<dbReference type="Gene3D" id="3.40.50.1000">
    <property type="entry name" value="HAD superfamily/HAD-like"/>
    <property type="match status" value="2"/>
</dbReference>
<evidence type="ECO:0000256" key="5">
    <source>
        <dbReference type="ARBA" id="ARBA00022528"/>
    </source>
</evidence>
<dbReference type="PANTHER" id="PTHR19288">
    <property type="entry name" value="4-NITROPHENYLPHOSPHATASE-RELATED"/>
    <property type="match status" value="1"/>
</dbReference>
<dbReference type="SFLD" id="SFLDS00003">
    <property type="entry name" value="Haloacid_Dehalogenase"/>
    <property type="match status" value="1"/>
</dbReference>
<comment type="subcellular location">
    <subcellularLocation>
        <location evidence="2">Plastid</location>
        <location evidence="2">Chloroplast</location>
    </subcellularLocation>
</comment>
<dbReference type="PANTHER" id="PTHR19288:SF46">
    <property type="entry name" value="HALOACID DEHALOGENASE-LIKE HYDROLASE DOMAIN-CONTAINING PROTEIN 2"/>
    <property type="match status" value="1"/>
</dbReference>
<keyword evidence="6" id="KW-0597">Phosphoprotein</keyword>
<proteinExistence type="inferred from homology"/>
<keyword evidence="14" id="KW-1185">Reference proteome</keyword>
<keyword evidence="5" id="KW-0150">Chloroplast</keyword>
<keyword evidence="11" id="KW-0601">Photorespiration</keyword>
<evidence type="ECO:0000256" key="12">
    <source>
        <dbReference type="ARBA" id="ARBA00059713"/>
    </source>
</evidence>
<name>A0AAV1DE29_OLDCO</name>
<evidence type="ECO:0000256" key="3">
    <source>
        <dbReference type="ARBA" id="ARBA00006171"/>
    </source>
</evidence>
<dbReference type="Pfam" id="PF13242">
    <property type="entry name" value="Hydrolase_like"/>
    <property type="match status" value="1"/>
</dbReference>
<comment type="catalytic activity">
    <reaction evidence="1">
        <text>2-phosphoglycolate + H2O = glycolate + phosphate</text>
        <dbReference type="Rhea" id="RHEA:14369"/>
        <dbReference type="ChEBI" id="CHEBI:15377"/>
        <dbReference type="ChEBI" id="CHEBI:29805"/>
        <dbReference type="ChEBI" id="CHEBI:43474"/>
        <dbReference type="ChEBI" id="CHEBI:58033"/>
        <dbReference type="EC" id="3.1.3.18"/>
    </reaction>
</comment>
<dbReference type="SFLD" id="SFLDF00039">
    <property type="entry name" value="phosphoglycolate_phosphatase_2"/>
    <property type="match status" value="1"/>
</dbReference>
<evidence type="ECO:0000313" key="13">
    <source>
        <dbReference type="EMBL" id="CAI9105858.1"/>
    </source>
</evidence>
<evidence type="ECO:0000313" key="14">
    <source>
        <dbReference type="Proteomes" id="UP001161247"/>
    </source>
</evidence>
<dbReference type="GO" id="GO:0009853">
    <property type="term" value="P:photorespiration"/>
    <property type="evidence" value="ECO:0007669"/>
    <property type="project" value="UniProtKB-KW"/>
</dbReference>
<evidence type="ECO:0000256" key="7">
    <source>
        <dbReference type="ARBA" id="ARBA00022640"/>
    </source>
</evidence>
<comment type="function">
    <text evidence="12">Photorespiratory enzyme that dephosphorylates the 2-phosphoglycolate produced by the RuBisCO oxygenation reaction.</text>
</comment>
<dbReference type="InterPro" id="IPR023214">
    <property type="entry name" value="HAD_sf"/>
</dbReference>
<dbReference type="Proteomes" id="UP001161247">
    <property type="component" value="Chromosome 5"/>
</dbReference>
<dbReference type="EC" id="3.1.3.18" evidence="4"/>
<dbReference type="Pfam" id="PF13344">
    <property type="entry name" value="Hydrolase_6"/>
    <property type="match status" value="1"/>
</dbReference>
<dbReference type="NCBIfam" id="TIGR01452">
    <property type="entry name" value="PGP_euk"/>
    <property type="match status" value="1"/>
</dbReference>
<comment type="similarity">
    <text evidence="3">Belongs to the HAD-like hydrolase superfamily. CbbY/CbbZ/Gph/YieH family.</text>
</comment>
<sequence length="1404" mass="157633">MGCSPFPNYRLEKGLPINWSLDSVSFTENFDDNGNPLSQNVDFAKSVDFVDESLELNGVSVVSVDIVSETVDEMCWVDDVNVKMKHNGGYSFAVDLSNDLKGDSLSSNDSVDDKCAPEVHVDPGGLESAIDVDILPAYSSVTCEFMNLRNELEYNIEGGNEADFAPVNEIMQYSDEFRKWLETDHLSMHLIANSDVQVDRVHELNLFEGNYYVFVKYLLLATVFKGGTAPIANPMAIGDMVPLSSVVEVIEIKLSQNGKRSDVLVTGDVVNADLQCLFTRKNCPSSFVFYPGDNVGYYFGTIAVECVCCSDVELMVYTRFPKLSVNVDVFGFLDVVSGRETKEILKSGVLMITCFRGENECPVDIAIVDENVYSDDERFTVDYASLLWNDTLRRVYFHRITGIIEVMKLFDEMESLVGFYVPAALLYKLLRTMVGNSSSYVNYVKERCCAIPVNFGWKVPWLYFEVVICANGLLELVYGTKKSLVHNSEKLNGVDDFWVSDELWNTKNNGHALLEKEVVNSNDFLSNIDFESCVRLAAYIGLNMKTVQCLFAKRSCLSCFDIDPGGVVNYFSTFELICFKNWDIMHNCTLNFLWDFHPREQYSDLSLNVLIIGNGVKHQDPYSLVVSVYVLQVGAVFILRDYFEGCLFGNFPFELKDYGLLWYTVMSLLENTSVDIANELLLIIVAYGEAEGYCAPPMSFGWRIAWSVVWSYRAIVEGYGGICYWDLLHSKASLELFEFLFSIEATTCLNMKWLHLPNHLSAYISLSSWNYDSLWQPAALLNSYVWDPGIVTEMEYPGLPCVADVVEEDVAACEGSLNSYAVEEIDDVDHVFSAIVVSDDRSLVEIDYRVTESLEGYTVTDARNKVAAHERAKWKGGDANKLLDLLKERFKEVIHGWRQKENHGDNRCNNGRVNMHFPNVDMCTMKSLSDNVLKEVGSLPEEIDKDVVGNKASHAPLSSTVIIKDPEILRPLGEHNVRWKSETEKRSRQASAKHKKGVALRTRKTIYKRVNSDNPDLIGRYTHPLVFSGFDHVNCQIEQQTNTTDMLASSSTRAIFFSNSKQLLCCQNSTHISNPLINNLRPISWNSRNLRMDNRSAASRFVTRAAAAQPLQNPEELIDSVETFIFDCDGVIWKGDKLIDGVPETLDLLRAKGKRLVFVTNNSTKSRKQYGKKFETLGLNVSEEEIFASSFAAAAYLKSIDFPKDKKVYVIGEDGILKELELAGIQYLGGPEDGGKKIELKPGYMMEHDKDVGAVVVGFDRYFNYYKVQYATLCIRENPGCLFLATNRDAVTHLTDAQEWAGGGSMVGAIWGSTKREPLVVGKPSTFMMDYLSDKFGILKSQICMVGDRLDTDILFGQNGGCKTLLVLSGVTTLPVLQDPKNSIQPDFYTNKISDFLSLKAATV</sequence>
<evidence type="ECO:0000256" key="9">
    <source>
        <dbReference type="ARBA" id="ARBA00022946"/>
    </source>
</evidence>
<dbReference type="FunFam" id="3.40.50.1000:FF:000039">
    <property type="entry name" value="Phosphoglycolate phosphatase"/>
    <property type="match status" value="1"/>
</dbReference>
<dbReference type="InterPro" id="IPR006357">
    <property type="entry name" value="HAD-SF_hydro_IIA"/>
</dbReference>
<reference evidence="13" key="1">
    <citation type="submission" date="2023-03" db="EMBL/GenBank/DDBJ databases">
        <authorList>
            <person name="Julca I."/>
        </authorList>
    </citation>
    <scope>NUCLEOTIDE SEQUENCE</scope>
</reference>
<dbReference type="GO" id="GO:0009507">
    <property type="term" value="C:chloroplast"/>
    <property type="evidence" value="ECO:0007669"/>
    <property type="project" value="UniProtKB-SubCell"/>
</dbReference>
<gene>
    <name evidence="13" type="ORF">OLC1_LOCUS14465</name>
</gene>
<keyword evidence="10" id="KW-0007">Acetylation</keyword>
<evidence type="ECO:0000256" key="11">
    <source>
        <dbReference type="ARBA" id="ARBA00023238"/>
    </source>
</evidence>
<dbReference type="EMBL" id="OX459122">
    <property type="protein sequence ID" value="CAI9105858.1"/>
    <property type="molecule type" value="Genomic_DNA"/>
</dbReference>
<dbReference type="FunFam" id="3.40.50.1000:FF:000447">
    <property type="match status" value="1"/>
</dbReference>
<dbReference type="NCBIfam" id="TIGR01460">
    <property type="entry name" value="HAD-SF-IIA"/>
    <property type="match status" value="1"/>
</dbReference>